<name>A0A922NQ16_9PLEO</name>
<evidence type="ECO:0000313" key="2">
    <source>
        <dbReference type="Proteomes" id="UP000249757"/>
    </source>
</evidence>
<dbReference type="EMBL" id="NRDI02000001">
    <property type="protein sequence ID" value="KAI1520116.1"/>
    <property type="molecule type" value="Genomic_DNA"/>
</dbReference>
<sequence length="43" mass="4814">MMMSATPQTATLAEDDLPFIHMPINVTITKQPNFQVKVIIVNN</sequence>
<organism evidence="1 2">
    <name type="scientific">Pyrenophora tritici-repentis</name>
    <dbReference type="NCBI Taxonomy" id="45151"/>
    <lineage>
        <taxon>Eukaryota</taxon>
        <taxon>Fungi</taxon>
        <taxon>Dikarya</taxon>
        <taxon>Ascomycota</taxon>
        <taxon>Pezizomycotina</taxon>
        <taxon>Dothideomycetes</taxon>
        <taxon>Pleosporomycetidae</taxon>
        <taxon>Pleosporales</taxon>
        <taxon>Pleosporineae</taxon>
        <taxon>Pleosporaceae</taxon>
        <taxon>Pyrenophora</taxon>
    </lineage>
</organism>
<dbReference type="Proteomes" id="UP000249757">
    <property type="component" value="Unassembled WGS sequence"/>
</dbReference>
<evidence type="ECO:0000313" key="1">
    <source>
        <dbReference type="EMBL" id="KAI1520116.1"/>
    </source>
</evidence>
<protein>
    <submittedName>
        <fullName evidence="1">Uncharacterized protein</fullName>
    </submittedName>
</protein>
<gene>
    <name evidence="1" type="ORF">Ptr86124_000484</name>
</gene>
<keyword evidence="2" id="KW-1185">Reference proteome</keyword>
<accession>A0A922NQ16</accession>
<comment type="caution">
    <text evidence="1">The sequence shown here is derived from an EMBL/GenBank/DDBJ whole genome shotgun (WGS) entry which is preliminary data.</text>
</comment>
<dbReference type="AlphaFoldDB" id="A0A922NQ16"/>
<proteinExistence type="predicted"/>
<reference evidence="2" key="1">
    <citation type="journal article" date="2022" name="Microb. Genom.">
        <title>A global pangenome for the wheat fungal pathogen Pyrenophora tritici-repentis and prediction of effector protein structural homology.</title>
        <authorList>
            <person name="Moolhuijzen P.M."/>
            <person name="See P.T."/>
            <person name="Shi G."/>
            <person name="Powell H.R."/>
            <person name="Cockram J."/>
            <person name="Jorgensen L.N."/>
            <person name="Benslimane H."/>
            <person name="Strelkov S.E."/>
            <person name="Turner J."/>
            <person name="Liu Z."/>
            <person name="Moffat C.S."/>
        </authorList>
    </citation>
    <scope>NUCLEOTIDE SEQUENCE [LARGE SCALE GENOMIC DNA]</scope>
</reference>